<accession>A0A0H5D789</accession>
<dbReference type="AlphaFoldDB" id="A0A0H5D789"/>
<organism evidence="2 3">
    <name type="scientific">Phaeobacter italicus</name>
    <dbReference type="NCBI Taxonomy" id="481446"/>
    <lineage>
        <taxon>Bacteria</taxon>
        <taxon>Pseudomonadati</taxon>
        <taxon>Pseudomonadota</taxon>
        <taxon>Alphaproteobacteria</taxon>
        <taxon>Rhodobacterales</taxon>
        <taxon>Roseobacteraceae</taxon>
        <taxon>Phaeobacter</taxon>
    </lineage>
</organism>
<sequence length="88" mass="10499">MFGFFRLVLILFVGLTLVYLAVSLYSREVRRAKLRRRWQQKGLTGDRAAFIQRGLRQYDRSFRRKLILLVYIIPLGALMLLVYVINFM</sequence>
<keyword evidence="1" id="KW-1133">Transmembrane helix</keyword>
<keyword evidence="1" id="KW-0812">Transmembrane</keyword>
<feature type="transmembrane region" description="Helical" evidence="1">
    <location>
        <begin position="6"/>
        <end position="26"/>
    </location>
</feature>
<evidence type="ECO:0000256" key="1">
    <source>
        <dbReference type="SAM" id="Phobius"/>
    </source>
</evidence>
<feature type="transmembrane region" description="Helical" evidence="1">
    <location>
        <begin position="66"/>
        <end position="85"/>
    </location>
</feature>
<evidence type="ECO:0000313" key="2">
    <source>
        <dbReference type="EMBL" id="CRL12951.1"/>
    </source>
</evidence>
<dbReference type="EMBL" id="CVRL01000046">
    <property type="protein sequence ID" value="CRL12951.1"/>
    <property type="molecule type" value="Genomic_DNA"/>
</dbReference>
<name>A0A0H5D789_9RHOB</name>
<keyword evidence="3" id="KW-1185">Reference proteome</keyword>
<keyword evidence="1" id="KW-0472">Membrane</keyword>
<dbReference type="OrthoDB" id="7632202at2"/>
<evidence type="ECO:0000313" key="3">
    <source>
        <dbReference type="Proteomes" id="UP000043764"/>
    </source>
</evidence>
<protein>
    <recommendedName>
        <fullName evidence="4">Cation/multidrug efflux pump</fullName>
    </recommendedName>
</protein>
<reference evidence="2 3" key="1">
    <citation type="submission" date="2015-05" db="EMBL/GenBank/DDBJ databases">
        <authorList>
            <person name="Rodrigo-Torres Lidia"/>
            <person name="Arahal R.David."/>
        </authorList>
    </citation>
    <scope>NUCLEOTIDE SEQUENCE [LARGE SCALE GENOMIC DNA]</scope>
    <source>
        <strain evidence="2 3">CECT 7321</strain>
    </source>
</reference>
<dbReference type="STRING" id="481446.NIT7645_02179"/>
<evidence type="ECO:0008006" key="4">
    <source>
        <dbReference type="Google" id="ProtNLM"/>
    </source>
</evidence>
<proteinExistence type="predicted"/>
<dbReference type="RefSeq" id="WP_008560965.1">
    <property type="nucleotide sequence ID" value="NZ_BSKQ01000001.1"/>
</dbReference>
<dbReference type="Proteomes" id="UP000043764">
    <property type="component" value="Unassembled WGS sequence"/>
</dbReference>
<gene>
    <name evidence="2" type="ORF">NIT7321_03835</name>
</gene>